<dbReference type="CDD" id="cd00590">
    <property type="entry name" value="RRM_SF"/>
    <property type="match status" value="1"/>
</dbReference>
<name>A0A830HCG1_9CHLO</name>
<evidence type="ECO:0000256" key="3">
    <source>
        <dbReference type="ARBA" id="ARBA00023157"/>
    </source>
</evidence>
<accession>A0A830HCG1</accession>
<dbReference type="InterPro" id="IPR000742">
    <property type="entry name" value="EGF"/>
</dbReference>
<keyword evidence="1 4" id="KW-0245">EGF-like domain</keyword>
<dbReference type="PROSITE" id="PS00022">
    <property type="entry name" value="EGF_1"/>
    <property type="match status" value="1"/>
</dbReference>
<dbReference type="OrthoDB" id="496415at2759"/>
<dbReference type="PANTHER" id="PTHR11219:SF69">
    <property type="entry name" value="TENEURIN-A"/>
    <property type="match status" value="1"/>
</dbReference>
<feature type="domain" description="EGF-like" evidence="5">
    <location>
        <begin position="78"/>
        <end position="113"/>
    </location>
</feature>
<dbReference type="PROSITE" id="PS01186">
    <property type="entry name" value="EGF_2"/>
    <property type="match status" value="1"/>
</dbReference>
<keyword evidence="2" id="KW-0677">Repeat</keyword>
<reference evidence="6" key="1">
    <citation type="submission" date="2020-10" db="EMBL/GenBank/DDBJ databases">
        <title>Unveiling of a novel bifunctional photoreceptor, Dualchrome1, isolated from a cosmopolitan green alga.</title>
        <authorList>
            <person name="Suzuki S."/>
            <person name="Kawachi M."/>
        </authorList>
    </citation>
    <scope>NUCLEOTIDE SEQUENCE</scope>
    <source>
        <strain evidence="6">NIES 2893</strain>
    </source>
</reference>
<dbReference type="InterPro" id="IPR051216">
    <property type="entry name" value="Teneurin"/>
</dbReference>
<dbReference type="PROSITE" id="PS50026">
    <property type="entry name" value="EGF_3"/>
    <property type="match status" value="1"/>
</dbReference>
<dbReference type="EMBL" id="BNJQ01000007">
    <property type="protein sequence ID" value="GHP04438.1"/>
    <property type="molecule type" value="Genomic_DNA"/>
</dbReference>
<dbReference type="SUPFAM" id="SSF54928">
    <property type="entry name" value="RNA-binding domain, RBD"/>
    <property type="match status" value="1"/>
</dbReference>
<comment type="caution">
    <text evidence="4">Lacks conserved residue(s) required for the propagation of feature annotation.</text>
</comment>
<evidence type="ECO:0000313" key="7">
    <source>
        <dbReference type="Proteomes" id="UP000660262"/>
    </source>
</evidence>
<keyword evidence="3 4" id="KW-1015">Disulfide bond</keyword>
<evidence type="ECO:0000313" key="6">
    <source>
        <dbReference type="EMBL" id="GHP04438.1"/>
    </source>
</evidence>
<evidence type="ECO:0000256" key="1">
    <source>
        <dbReference type="ARBA" id="ARBA00022536"/>
    </source>
</evidence>
<sequence length="597" mass="65266">MLRIKTVRNISATLQFDHSYPWPTPPSDSDVLVRVVQVDGVPYHIEEAVESLSYEMSIGQSGGIAERLTLFEERLLHYTKRCINDCSGNGRCVNDRFPPVCECDDGYSHDDCSHVECPNGCNGQGACDSQQTCEVDVITGERSCVGGTSKCACFEPYYSADCSLQPCPKSYIVLDDLPVSVTLADIEGNYSTFGPLRNVEVKLTQTADFNEAQGTGKRFKVAYVEYLSSTAAQSARDTLVANDWMFLPSTGVAHLAISFPDQLRARINRETELVAEMFDKNSLDCSGRGACDYYSGQCYCASDFFGPACEYIKCGNECGGHGTCDYLTGSCVCEDFFEPHIHLGCVRKPFYLPTTLCEDRALDTRVNPEGSRVSPLYLSCFLGVATGASTNASYCPLQPLSSSSSSSSSAGPNACYTRIESGSLCNDCSGYTNSNATLLHTTADTYSTSLGVTPYEVVKGIGALPNSRVTFDLAAMRDRGIPFSSFLVEPGIVREFLECIESDYACEKPNPQCGAWFEVEIDGETRWKGVVNSHHDELKFLISETDANLTLVTRDYNPRYWLYSGLSYGGGPPPAHPGVVLPKLWCSGSAWVKARFM</sequence>
<dbReference type="Proteomes" id="UP000660262">
    <property type="component" value="Unassembled WGS sequence"/>
</dbReference>
<dbReference type="Gene3D" id="2.10.25.10">
    <property type="entry name" value="Laminin"/>
    <property type="match status" value="1"/>
</dbReference>
<evidence type="ECO:0000259" key="5">
    <source>
        <dbReference type="PROSITE" id="PS50026"/>
    </source>
</evidence>
<comment type="caution">
    <text evidence="6">The sequence shown here is derived from an EMBL/GenBank/DDBJ whole genome shotgun (WGS) entry which is preliminary data.</text>
</comment>
<dbReference type="Gene3D" id="2.170.300.10">
    <property type="entry name" value="Tie2 ligand-binding domain superfamily"/>
    <property type="match status" value="1"/>
</dbReference>
<evidence type="ECO:0000256" key="4">
    <source>
        <dbReference type="PROSITE-ProRule" id="PRU00076"/>
    </source>
</evidence>
<dbReference type="GO" id="GO:0003676">
    <property type="term" value="F:nucleic acid binding"/>
    <property type="evidence" value="ECO:0007669"/>
    <property type="project" value="InterPro"/>
</dbReference>
<feature type="disulfide bond" evidence="4">
    <location>
        <begin position="82"/>
        <end position="92"/>
    </location>
</feature>
<keyword evidence="7" id="KW-1185">Reference proteome</keyword>
<organism evidence="6 7">
    <name type="scientific">Pycnococcus provasolii</name>
    <dbReference type="NCBI Taxonomy" id="41880"/>
    <lineage>
        <taxon>Eukaryota</taxon>
        <taxon>Viridiplantae</taxon>
        <taxon>Chlorophyta</taxon>
        <taxon>Pseudoscourfieldiophyceae</taxon>
        <taxon>Pseudoscourfieldiales</taxon>
        <taxon>Pycnococcaceae</taxon>
        <taxon>Pycnococcus</taxon>
    </lineage>
</organism>
<evidence type="ECO:0000256" key="2">
    <source>
        <dbReference type="ARBA" id="ARBA00022737"/>
    </source>
</evidence>
<dbReference type="InterPro" id="IPR035979">
    <property type="entry name" value="RBD_domain_sf"/>
</dbReference>
<dbReference type="AlphaFoldDB" id="A0A830HCG1"/>
<dbReference type="PANTHER" id="PTHR11219">
    <property type="entry name" value="TENEURIN AND N-ACETYLGLUCOSAMINE-1-PHOSPHODIESTER ALPHA-N-ACETYLGLUCOSAMINIDASE"/>
    <property type="match status" value="1"/>
</dbReference>
<proteinExistence type="predicted"/>
<protein>
    <recommendedName>
        <fullName evidence="5">EGF-like domain-containing protein</fullName>
    </recommendedName>
</protein>
<feature type="disulfide bond" evidence="4">
    <location>
        <begin position="103"/>
        <end position="112"/>
    </location>
</feature>
<gene>
    <name evidence="6" type="ORF">PPROV_000319200</name>
</gene>